<keyword evidence="1" id="KW-0472">Membrane</keyword>
<organism evidence="2 3">
    <name type="scientific">Paramecium primaurelia</name>
    <dbReference type="NCBI Taxonomy" id="5886"/>
    <lineage>
        <taxon>Eukaryota</taxon>
        <taxon>Sar</taxon>
        <taxon>Alveolata</taxon>
        <taxon>Ciliophora</taxon>
        <taxon>Intramacronucleata</taxon>
        <taxon>Oligohymenophorea</taxon>
        <taxon>Peniculida</taxon>
        <taxon>Parameciidae</taxon>
        <taxon>Paramecium</taxon>
    </lineage>
</organism>
<dbReference type="Proteomes" id="UP000688137">
    <property type="component" value="Unassembled WGS sequence"/>
</dbReference>
<protein>
    <submittedName>
        <fullName evidence="2">Uncharacterized protein</fullName>
    </submittedName>
</protein>
<accession>A0A8S1LHJ5</accession>
<evidence type="ECO:0000313" key="3">
    <source>
        <dbReference type="Proteomes" id="UP000688137"/>
    </source>
</evidence>
<comment type="caution">
    <text evidence="2">The sequence shown here is derived from an EMBL/GenBank/DDBJ whole genome shotgun (WGS) entry which is preliminary data.</text>
</comment>
<feature type="transmembrane region" description="Helical" evidence="1">
    <location>
        <begin position="83"/>
        <end position="102"/>
    </location>
</feature>
<sequence>MSFDIQKQKKTQDNKITMVNEMVFLNMTIQSPVKITPLLKKQKTRKQYKRAATIIDDDDLYKGPFEDSRVTRMIFEKYRIVELTRFWFIIACMVLTILEVQMF</sequence>
<keyword evidence="1" id="KW-0812">Transmembrane</keyword>
<reference evidence="2" key="1">
    <citation type="submission" date="2021-01" db="EMBL/GenBank/DDBJ databases">
        <authorList>
            <consortium name="Genoscope - CEA"/>
            <person name="William W."/>
        </authorList>
    </citation>
    <scope>NUCLEOTIDE SEQUENCE</scope>
</reference>
<keyword evidence="1" id="KW-1133">Transmembrane helix</keyword>
<gene>
    <name evidence="2" type="ORF">PPRIM_AZ9-3.1.T0380028</name>
</gene>
<dbReference type="EMBL" id="CAJJDM010000037">
    <property type="protein sequence ID" value="CAD8065695.1"/>
    <property type="molecule type" value="Genomic_DNA"/>
</dbReference>
<name>A0A8S1LHJ5_PARPR</name>
<keyword evidence="3" id="KW-1185">Reference proteome</keyword>
<evidence type="ECO:0000313" key="2">
    <source>
        <dbReference type="EMBL" id="CAD8065695.1"/>
    </source>
</evidence>
<evidence type="ECO:0000256" key="1">
    <source>
        <dbReference type="SAM" id="Phobius"/>
    </source>
</evidence>
<dbReference type="AlphaFoldDB" id="A0A8S1LHJ5"/>
<proteinExistence type="predicted"/>